<keyword evidence="2" id="KW-1185">Reference proteome</keyword>
<dbReference type="RefSeq" id="WP_201376204.1">
    <property type="nucleotide sequence ID" value="NZ_BNJG01000004.1"/>
</dbReference>
<accession>A0ABQ3V5I0</accession>
<reference evidence="1 2" key="1">
    <citation type="journal article" date="2021" name="Int. J. Syst. Evol. Microbiol.">
        <title>Reticulibacter mediterranei gen. nov., sp. nov., within the new family Reticulibacteraceae fam. nov., and Ktedonospora formicarum gen. nov., sp. nov., Ktedonobacter robiniae sp. nov., Dictyobacter formicarum sp. nov. and Dictyobacter arantiisoli sp. nov., belonging to the class Ktedonobacteria.</title>
        <authorList>
            <person name="Yabe S."/>
            <person name="Zheng Y."/>
            <person name="Wang C.M."/>
            <person name="Sakai Y."/>
            <person name="Abe K."/>
            <person name="Yokota A."/>
            <person name="Donadio S."/>
            <person name="Cavaletti L."/>
            <person name="Monciardini P."/>
        </authorList>
    </citation>
    <scope>NUCLEOTIDE SEQUENCE [LARGE SCALE GENOMIC DNA]</scope>
    <source>
        <strain evidence="1 2">SOSP1-30</strain>
    </source>
</reference>
<gene>
    <name evidence="1" type="ORF">KSB_84920</name>
</gene>
<dbReference type="EMBL" id="BNJG01000004">
    <property type="protein sequence ID" value="GHO60017.1"/>
    <property type="molecule type" value="Genomic_DNA"/>
</dbReference>
<dbReference type="SUPFAM" id="SSF69118">
    <property type="entry name" value="AhpD-like"/>
    <property type="match status" value="1"/>
</dbReference>
<sequence length="130" mass="14054">MADAAEQQNILYQRLTQSVQTAPGSTTPTLRKALTEYVKQASIANEDCIGSESDFPSDLQAYITKVRKYAYKVTDEDIEQLRQAGYNEEAIFEITLSIALGAGTKCLMQGIAAIEGASDAITNHSSNSQG</sequence>
<dbReference type="Gene3D" id="1.20.1290.10">
    <property type="entry name" value="AhpD-like"/>
    <property type="match status" value="1"/>
</dbReference>
<proteinExistence type="predicted"/>
<dbReference type="InterPro" id="IPR029032">
    <property type="entry name" value="AhpD-like"/>
</dbReference>
<protein>
    <submittedName>
        <fullName evidence="1">Uncharacterized protein</fullName>
    </submittedName>
</protein>
<name>A0ABQ3V5I0_9CHLR</name>
<evidence type="ECO:0000313" key="1">
    <source>
        <dbReference type="EMBL" id="GHO60017.1"/>
    </source>
</evidence>
<dbReference type="Proteomes" id="UP000654345">
    <property type="component" value="Unassembled WGS sequence"/>
</dbReference>
<comment type="caution">
    <text evidence="1">The sequence shown here is derived from an EMBL/GenBank/DDBJ whole genome shotgun (WGS) entry which is preliminary data.</text>
</comment>
<organism evidence="1 2">
    <name type="scientific">Ktedonobacter robiniae</name>
    <dbReference type="NCBI Taxonomy" id="2778365"/>
    <lineage>
        <taxon>Bacteria</taxon>
        <taxon>Bacillati</taxon>
        <taxon>Chloroflexota</taxon>
        <taxon>Ktedonobacteria</taxon>
        <taxon>Ktedonobacterales</taxon>
        <taxon>Ktedonobacteraceae</taxon>
        <taxon>Ktedonobacter</taxon>
    </lineage>
</organism>
<evidence type="ECO:0000313" key="2">
    <source>
        <dbReference type="Proteomes" id="UP000654345"/>
    </source>
</evidence>